<evidence type="ECO:0000256" key="1">
    <source>
        <dbReference type="ARBA" id="ARBA00006611"/>
    </source>
</evidence>
<dbReference type="InterPro" id="IPR001482">
    <property type="entry name" value="T2SS/T4SS_dom"/>
</dbReference>
<comment type="similarity">
    <text evidence="1">Belongs to the GSP E family.</text>
</comment>
<dbReference type="PROSITE" id="PS00662">
    <property type="entry name" value="T2SP_E"/>
    <property type="match status" value="1"/>
</dbReference>
<proteinExistence type="inferred from homology"/>
<dbReference type="Pfam" id="PF05157">
    <property type="entry name" value="MshEN"/>
    <property type="match status" value="1"/>
</dbReference>
<dbReference type="GO" id="GO:0005524">
    <property type="term" value="F:ATP binding"/>
    <property type="evidence" value="ECO:0007669"/>
    <property type="project" value="UniProtKB-KW"/>
</dbReference>
<keyword evidence="2" id="KW-0547">Nucleotide-binding</keyword>
<dbReference type="GO" id="GO:0005886">
    <property type="term" value="C:plasma membrane"/>
    <property type="evidence" value="ECO:0007669"/>
    <property type="project" value="TreeGrafter"/>
</dbReference>
<sequence>MSKDILTEELLDRLVKFKKIKPEAKSLIMREARESAKPLSDLLIAHELLSEHEMISFLCNEFGFTPIKLGVITVDDATLALIHPKFAIKHSVVPISKFENTLTVAMKNPLDLDLIDDLKAIANLRIKPVIALPSELREAIEKLYGGKAKEAKAALGGLLGEEETLDDLIKIVQETKGEEVSDEIKDLMRQAQDTPVIKVANLLLVDGIKRKASDVFIEPWEDAIRVRYRVDGLLEEGKSPPKVMGLALVSRFKVMSQLNIAERRIPQDGRFKIKAQNREVDVRVSILPTSFGEKVCLRILDKKAQTQSLERLGFSEQELETIKSLVVKPHGMVLVTGPTGSGKTTTLYSILKYLDSPEKNITTVEDPVEYQVEGINQVNVKEKIGLTFPGALRSILRQDPDIILIGEIRDGETMDIANKAALTGHLVLSSLHTNDSVGSIVRMINMGIEPYLIASSVLMISAQRLLRRLCTNCRKAYQPDKELIKKLNLKGKKDSQFYEPVGCGRCRHLGYLGRTVITEILPLTPEIKDLIMRRATGDEIKAKARRLGMSTLRESAVTRVICGETSLDEMFRVTTGDQDLESDLVTP</sequence>
<dbReference type="Gene3D" id="3.40.50.300">
    <property type="entry name" value="P-loop containing nucleotide triphosphate hydrolases"/>
    <property type="match status" value="1"/>
</dbReference>
<organism evidence="5 6">
    <name type="scientific">Candidatus Abzuiibacterium crystallinum</name>
    <dbReference type="NCBI Taxonomy" id="1974748"/>
    <lineage>
        <taxon>Bacteria</taxon>
        <taxon>Pseudomonadati</taxon>
        <taxon>Candidatus Omnitrophota</taxon>
        <taxon>Candidatus Abzuiibacterium</taxon>
    </lineage>
</organism>
<name>A0A2H0LSA7_9BACT</name>
<dbReference type="SUPFAM" id="SSF160246">
    <property type="entry name" value="EspE N-terminal domain-like"/>
    <property type="match status" value="1"/>
</dbReference>
<dbReference type="FunFam" id="3.30.450.90:FF:000001">
    <property type="entry name" value="Type II secretion system ATPase GspE"/>
    <property type="match status" value="1"/>
</dbReference>
<evidence type="ECO:0000259" key="4">
    <source>
        <dbReference type="PROSITE" id="PS00662"/>
    </source>
</evidence>
<evidence type="ECO:0000256" key="2">
    <source>
        <dbReference type="ARBA" id="ARBA00022741"/>
    </source>
</evidence>
<accession>A0A2H0LSA7</accession>
<comment type="caution">
    <text evidence="5">The sequence shown here is derived from an EMBL/GenBank/DDBJ whole genome shotgun (WGS) entry which is preliminary data.</text>
</comment>
<protein>
    <submittedName>
        <fullName evidence="5">Secretion system protein E</fullName>
    </submittedName>
</protein>
<evidence type="ECO:0000313" key="6">
    <source>
        <dbReference type="Proteomes" id="UP000230859"/>
    </source>
</evidence>
<dbReference type="Pfam" id="PF00437">
    <property type="entry name" value="T2SSE"/>
    <property type="match status" value="1"/>
</dbReference>
<dbReference type="SUPFAM" id="SSF52540">
    <property type="entry name" value="P-loop containing nucleoside triphosphate hydrolases"/>
    <property type="match status" value="1"/>
</dbReference>
<dbReference type="PANTHER" id="PTHR30258:SF1">
    <property type="entry name" value="PROTEIN TRANSPORT PROTEIN HOFB HOMOLOG"/>
    <property type="match status" value="1"/>
</dbReference>
<feature type="domain" description="Bacterial type II secretion system protein E" evidence="4">
    <location>
        <begin position="396"/>
        <end position="410"/>
    </location>
</feature>
<dbReference type="EMBL" id="PCVY01000016">
    <property type="protein sequence ID" value="PIQ87237.1"/>
    <property type="molecule type" value="Genomic_DNA"/>
</dbReference>
<dbReference type="PANTHER" id="PTHR30258">
    <property type="entry name" value="TYPE II SECRETION SYSTEM PROTEIN GSPE-RELATED"/>
    <property type="match status" value="1"/>
</dbReference>
<dbReference type="InterPro" id="IPR037257">
    <property type="entry name" value="T2SS_E_N_sf"/>
</dbReference>
<reference evidence="5 6" key="1">
    <citation type="submission" date="2017-09" db="EMBL/GenBank/DDBJ databases">
        <title>Depth-based differentiation of microbial function through sediment-hosted aquifers and enrichment of novel symbionts in the deep terrestrial subsurface.</title>
        <authorList>
            <person name="Probst A.J."/>
            <person name="Ladd B."/>
            <person name="Jarett J.K."/>
            <person name="Geller-Mcgrath D.E."/>
            <person name="Sieber C.M."/>
            <person name="Emerson J.B."/>
            <person name="Anantharaman K."/>
            <person name="Thomas B.C."/>
            <person name="Malmstrom R."/>
            <person name="Stieglmeier M."/>
            <person name="Klingl A."/>
            <person name="Woyke T."/>
            <person name="Ryan C.M."/>
            <person name="Banfield J.F."/>
        </authorList>
    </citation>
    <scope>NUCLEOTIDE SEQUENCE [LARGE SCALE GENOMIC DNA]</scope>
    <source>
        <strain evidence="5">CG11_big_fil_rev_8_21_14_0_20_45_26</strain>
    </source>
</reference>
<dbReference type="SMART" id="SM00382">
    <property type="entry name" value="AAA"/>
    <property type="match status" value="1"/>
</dbReference>
<keyword evidence="3" id="KW-0067">ATP-binding</keyword>
<dbReference type="Gene3D" id="3.30.300.160">
    <property type="entry name" value="Type II secretion system, protein E, N-terminal domain"/>
    <property type="match status" value="1"/>
</dbReference>
<dbReference type="InterPro" id="IPR007831">
    <property type="entry name" value="T2SS_GspE_N"/>
</dbReference>
<dbReference type="InterPro" id="IPR027417">
    <property type="entry name" value="P-loop_NTPase"/>
</dbReference>
<evidence type="ECO:0000313" key="5">
    <source>
        <dbReference type="EMBL" id="PIQ87237.1"/>
    </source>
</evidence>
<dbReference type="Gene3D" id="3.30.450.90">
    <property type="match status" value="1"/>
</dbReference>
<dbReference type="InterPro" id="IPR003593">
    <property type="entry name" value="AAA+_ATPase"/>
</dbReference>
<dbReference type="AlphaFoldDB" id="A0A2H0LSA7"/>
<dbReference type="FunFam" id="3.40.50.300:FF:000398">
    <property type="entry name" value="Type IV pilus assembly ATPase PilB"/>
    <property type="match status" value="1"/>
</dbReference>
<evidence type="ECO:0000256" key="3">
    <source>
        <dbReference type="ARBA" id="ARBA00022840"/>
    </source>
</evidence>
<dbReference type="GO" id="GO:0016887">
    <property type="term" value="F:ATP hydrolysis activity"/>
    <property type="evidence" value="ECO:0007669"/>
    <property type="project" value="TreeGrafter"/>
</dbReference>
<dbReference type="CDD" id="cd01129">
    <property type="entry name" value="PulE-GspE-like"/>
    <property type="match status" value="1"/>
</dbReference>
<gene>
    <name evidence="5" type="ORF">COV74_01570</name>
</gene>
<dbReference type="Proteomes" id="UP000230859">
    <property type="component" value="Unassembled WGS sequence"/>
</dbReference>